<dbReference type="InterPro" id="IPR057737">
    <property type="entry name" value="Condensation_MtbB-like"/>
</dbReference>
<dbReference type="AlphaFoldDB" id="A0A376LP98"/>
<dbReference type="Proteomes" id="UP000254877">
    <property type="component" value="Unassembled WGS sequence"/>
</dbReference>
<dbReference type="SMART" id="SM00823">
    <property type="entry name" value="PKS_PP"/>
    <property type="match status" value="1"/>
</dbReference>
<dbReference type="InterPro" id="IPR020806">
    <property type="entry name" value="PKS_PP-bd"/>
</dbReference>
<dbReference type="GO" id="GO:0043041">
    <property type="term" value="P:amino acid activation for nonribosomal peptide biosynthetic process"/>
    <property type="evidence" value="ECO:0007669"/>
    <property type="project" value="TreeGrafter"/>
</dbReference>
<dbReference type="GO" id="GO:0005737">
    <property type="term" value="C:cytoplasm"/>
    <property type="evidence" value="ECO:0007669"/>
    <property type="project" value="TreeGrafter"/>
</dbReference>
<evidence type="ECO:0000256" key="2">
    <source>
        <dbReference type="ARBA" id="ARBA00022553"/>
    </source>
</evidence>
<proteinExistence type="predicted"/>
<keyword evidence="2" id="KW-0597">Phosphoprotein</keyword>
<dbReference type="Gene3D" id="3.30.559.10">
    <property type="entry name" value="Chloramphenicol acetyltransferase-like domain"/>
    <property type="match status" value="1"/>
</dbReference>
<evidence type="ECO:0000313" key="6">
    <source>
        <dbReference type="Proteomes" id="UP000254877"/>
    </source>
</evidence>
<accession>A0A376LP98</accession>
<dbReference type="Gene3D" id="3.30.559.30">
    <property type="entry name" value="Nonribosomal peptide synthetase, condensation domain"/>
    <property type="match status" value="1"/>
</dbReference>
<evidence type="ECO:0000256" key="3">
    <source>
        <dbReference type="ARBA" id="ARBA00022598"/>
    </source>
</evidence>
<dbReference type="GO" id="GO:0031177">
    <property type="term" value="F:phosphopantetheine binding"/>
    <property type="evidence" value="ECO:0007669"/>
    <property type="project" value="InterPro"/>
</dbReference>
<sequence length="425" mass="48214">MPARLWLCLDNLLLDGLSMQILLAELEHGYRYPQQLLPPLPVTFRDYLQQPSLQSPNPDSLAWWQAQLDDIPPAPALPLRCLPQEVETPRFARLNGALDSTRWHRLKKRAADAHLTPSAVLLSVWSTVLSAWSAQPEFTLNLTLFDRRPLHPQINQILGDFTSLMLLSWHPGESWLHSAQSLQQRLSQNLNHRDVSAIRVMRQLAQRQNVPAVPMPVVFTSALGFEQDNFLARRNLLKPVWGISQTPQVWLDHQIYESEGELRFNWDFVAALFPAGQVERQFEQYCALLNRMAEDESGWQLPLAALVPPVKHAGQCAERSPRVCPEHSQPHIAADESTVSLICDAFREVVGESVTPAENFFEAGATSLNLVQLHVLLQRHEFSTLTLLDLFTHPSPAALADYLAGVATVEKTKRPRPVRRRQRRI</sequence>
<dbReference type="SUPFAM" id="SSF52777">
    <property type="entry name" value="CoA-dependent acyltransferases"/>
    <property type="match status" value="2"/>
</dbReference>
<dbReference type="InterPro" id="IPR001242">
    <property type="entry name" value="Condensation_dom"/>
</dbReference>
<dbReference type="EC" id="6.3.2.-" evidence="5"/>
<keyword evidence="3 5" id="KW-0436">Ligase</keyword>
<keyword evidence="1" id="KW-0596">Phosphopantetheine</keyword>
<dbReference type="PROSITE" id="PS50075">
    <property type="entry name" value="CARRIER"/>
    <property type="match status" value="1"/>
</dbReference>
<dbReference type="EMBL" id="UGAB01000002">
    <property type="protein sequence ID" value="STF45165.1"/>
    <property type="molecule type" value="Genomic_DNA"/>
</dbReference>
<reference evidence="5 6" key="1">
    <citation type="submission" date="2018-06" db="EMBL/GenBank/DDBJ databases">
        <authorList>
            <consortium name="Pathogen Informatics"/>
            <person name="Doyle S."/>
        </authorList>
    </citation>
    <scope>NUCLEOTIDE SEQUENCE [LARGE SCALE GENOMIC DNA]</scope>
    <source>
        <strain evidence="5 6">NCTC7928</strain>
    </source>
</reference>
<protein>
    <submittedName>
        <fullName evidence="5">Peptide synthetase</fullName>
        <ecNumber evidence="5">6.3.2.-</ecNumber>
    </submittedName>
</protein>
<dbReference type="InterPro" id="IPR036736">
    <property type="entry name" value="ACP-like_sf"/>
</dbReference>
<evidence type="ECO:0000256" key="1">
    <source>
        <dbReference type="ARBA" id="ARBA00022450"/>
    </source>
</evidence>
<gene>
    <name evidence="5" type="primary">mbtB_1</name>
    <name evidence="5" type="ORF">NCTC7928_05930</name>
</gene>
<dbReference type="InterPro" id="IPR009081">
    <property type="entry name" value="PP-bd_ACP"/>
</dbReference>
<dbReference type="Gene3D" id="1.10.1200.10">
    <property type="entry name" value="ACP-like"/>
    <property type="match status" value="1"/>
</dbReference>
<dbReference type="GO" id="GO:0016874">
    <property type="term" value="F:ligase activity"/>
    <property type="evidence" value="ECO:0007669"/>
    <property type="project" value="UniProtKB-KW"/>
</dbReference>
<feature type="domain" description="Carrier" evidence="4">
    <location>
        <begin position="333"/>
        <end position="407"/>
    </location>
</feature>
<dbReference type="Pfam" id="PF00668">
    <property type="entry name" value="Condensation"/>
    <property type="match status" value="1"/>
</dbReference>
<evidence type="ECO:0000259" key="4">
    <source>
        <dbReference type="PROSITE" id="PS50075"/>
    </source>
</evidence>
<dbReference type="PANTHER" id="PTHR45527">
    <property type="entry name" value="NONRIBOSOMAL PEPTIDE SYNTHETASE"/>
    <property type="match status" value="1"/>
</dbReference>
<dbReference type="SUPFAM" id="SSF47336">
    <property type="entry name" value="ACP-like"/>
    <property type="match status" value="1"/>
</dbReference>
<dbReference type="CDD" id="cd19535">
    <property type="entry name" value="Cyc_NRPS"/>
    <property type="match status" value="1"/>
</dbReference>
<dbReference type="GO" id="GO:0044550">
    <property type="term" value="P:secondary metabolite biosynthetic process"/>
    <property type="evidence" value="ECO:0007669"/>
    <property type="project" value="TreeGrafter"/>
</dbReference>
<dbReference type="Pfam" id="PF00550">
    <property type="entry name" value="PP-binding"/>
    <property type="match status" value="1"/>
</dbReference>
<dbReference type="PANTHER" id="PTHR45527:SF10">
    <property type="entry name" value="PYOCHELIN SYNTHASE PCHF"/>
    <property type="match status" value="1"/>
</dbReference>
<dbReference type="InterPro" id="IPR023213">
    <property type="entry name" value="CAT-like_dom_sf"/>
</dbReference>
<name>A0A376LP98_ECOLX</name>
<organism evidence="5 6">
    <name type="scientific">Escherichia coli</name>
    <dbReference type="NCBI Taxonomy" id="562"/>
    <lineage>
        <taxon>Bacteria</taxon>
        <taxon>Pseudomonadati</taxon>
        <taxon>Pseudomonadota</taxon>
        <taxon>Gammaproteobacteria</taxon>
        <taxon>Enterobacterales</taxon>
        <taxon>Enterobacteriaceae</taxon>
        <taxon>Escherichia</taxon>
    </lineage>
</organism>
<evidence type="ECO:0000313" key="5">
    <source>
        <dbReference type="EMBL" id="STF45165.1"/>
    </source>
</evidence>
<dbReference type="FunFam" id="3.30.559.30:FF:000006">
    <property type="entry name" value="Yersiniabactin polyketide/non-ribosomal peptide synthetase"/>
    <property type="match status" value="1"/>
</dbReference>